<sequence length="305" mass="33754">MRYNFQFDIVKHRRKFFALSIIITILGLLSLAIFNLNYGVDFKAGTNFDINVGQTTDQAKARDVLTQAGYTPASPPTIGGTNSDRVTVRFDKVMSQEDETKIGAAFKSAYGDQVSMEVNTVDTEIAREMGRNAIIAVLVSTIGIVIYVSIRFEWRFAIAAIVALLHDAFIVVSLFSIFRLEVNLPFIAAVLTIIGYSINDTIVIFDRVRENLRFAKLKTFQDLADLVNRSIWQTLTRSINTVVTVLIAALCLFIFGSPAIRLFSLAMIFGLISGTYSSVFIASPIWLVLKNRSLGSKAANAAVEK</sequence>
<dbReference type="InterPro" id="IPR055344">
    <property type="entry name" value="SecD_SecF_C_bact"/>
</dbReference>
<reference evidence="11 12" key="1">
    <citation type="submission" date="2024-09" db="EMBL/GenBank/DDBJ databases">
        <authorList>
            <person name="Sun Q."/>
            <person name="Mori K."/>
        </authorList>
    </citation>
    <scope>NUCLEOTIDE SEQUENCE [LARGE SCALE GENOMIC DNA]</scope>
    <source>
        <strain evidence="11 12">CCM 7759</strain>
    </source>
</reference>
<keyword evidence="8 9" id="KW-0472">Membrane</keyword>
<evidence type="ECO:0000256" key="6">
    <source>
        <dbReference type="ARBA" id="ARBA00022989"/>
    </source>
</evidence>
<organism evidence="11 12">
    <name type="scientific">Paenibacillus chartarius</name>
    <dbReference type="NCBI Taxonomy" id="747481"/>
    <lineage>
        <taxon>Bacteria</taxon>
        <taxon>Bacillati</taxon>
        <taxon>Bacillota</taxon>
        <taxon>Bacilli</taxon>
        <taxon>Bacillales</taxon>
        <taxon>Paenibacillaceae</taxon>
        <taxon>Paenibacillus</taxon>
    </lineage>
</organism>
<dbReference type="InterPro" id="IPR005665">
    <property type="entry name" value="SecF_bac"/>
</dbReference>
<dbReference type="Proteomes" id="UP001589776">
    <property type="component" value="Unassembled WGS sequence"/>
</dbReference>
<gene>
    <name evidence="9 11" type="primary">secF</name>
    <name evidence="11" type="ORF">ACFFK0_08775</name>
</gene>
<comment type="subcellular location">
    <subcellularLocation>
        <location evidence="1 9">Cell membrane</location>
        <topology evidence="1 9">Multi-pass membrane protein</topology>
    </subcellularLocation>
</comment>
<evidence type="ECO:0000256" key="9">
    <source>
        <dbReference type="HAMAP-Rule" id="MF_01464"/>
    </source>
</evidence>
<feature type="transmembrane region" description="Helical" evidence="9">
    <location>
        <begin position="266"/>
        <end position="289"/>
    </location>
</feature>
<dbReference type="Pfam" id="PF02355">
    <property type="entry name" value="SecD_SecF_C"/>
    <property type="match status" value="1"/>
</dbReference>
<evidence type="ECO:0000256" key="1">
    <source>
        <dbReference type="ARBA" id="ARBA00004651"/>
    </source>
</evidence>
<dbReference type="Gene3D" id="1.20.1640.10">
    <property type="entry name" value="Multidrug efflux transporter AcrB transmembrane domain"/>
    <property type="match status" value="1"/>
</dbReference>
<evidence type="ECO:0000256" key="5">
    <source>
        <dbReference type="ARBA" id="ARBA00022927"/>
    </source>
</evidence>
<feature type="transmembrane region" description="Helical" evidence="9">
    <location>
        <begin position="157"/>
        <end position="178"/>
    </location>
</feature>
<dbReference type="PANTHER" id="PTHR30081:SF8">
    <property type="entry name" value="PROTEIN TRANSLOCASE SUBUNIT SECF"/>
    <property type="match status" value="1"/>
</dbReference>
<comment type="function">
    <text evidence="9">Part of the Sec protein translocase complex. Interacts with the SecYEG preprotein conducting channel. SecDF uses the proton motive force (PMF) to complete protein translocation after the ATP-dependent function of SecA.</text>
</comment>
<name>A0ABV6DIS6_9BACL</name>
<feature type="transmembrane region" description="Helical" evidence="9">
    <location>
        <begin position="16"/>
        <end position="38"/>
    </location>
</feature>
<protein>
    <recommendedName>
        <fullName evidence="9">Protein-export membrane protein SecF</fullName>
    </recommendedName>
</protein>
<evidence type="ECO:0000259" key="10">
    <source>
        <dbReference type="Pfam" id="PF02355"/>
    </source>
</evidence>
<accession>A0ABV6DIS6</accession>
<evidence type="ECO:0000256" key="7">
    <source>
        <dbReference type="ARBA" id="ARBA00023010"/>
    </source>
</evidence>
<feature type="transmembrane region" description="Helical" evidence="9">
    <location>
        <begin position="239"/>
        <end position="260"/>
    </location>
</feature>
<evidence type="ECO:0000256" key="2">
    <source>
        <dbReference type="ARBA" id="ARBA00022448"/>
    </source>
</evidence>
<dbReference type="InterPro" id="IPR022813">
    <property type="entry name" value="SecD/SecF_arch_bac"/>
</dbReference>
<comment type="caution">
    <text evidence="11">The sequence shown here is derived from an EMBL/GenBank/DDBJ whole genome shotgun (WGS) entry which is preliminary data.</text>
</comment>
<evidence type="ECO:0000313" key="11">
    <source>
        <dbReference type="EMBL" id="MFC0212555.1"/>
    </source>
</evidence>
<dbReference type="NCBIfam" id="TIGR00966">
    <property type="entry name" value="transloc_SecF"/>
    <property type="match status" value="1"/>
</dbReference>
<dbReference type="InterPro" id="IPR048634">
    <property type="entry name" value="SecD_SecF_C"/>
</dbReference>
<comment type="subunit">
    <text evidence="9">Forms a complex with SecD. Part of the essential Sec protein translocation apparatus which comprises SecA, SecYEG and auxiliary proteins SecDF. Other proteins may also be involved.</text>
</comment>
<evidence type="ECO:0000256" key="8">
    <source>
        <dbReference type="ARBA" id="ARBA00023136"/>
    </source>
</evidence>
<evidence type="ECO:0000313" key="12">
    <source>
        <dbReference type="Proteomes" id="UP001589776"/>
    </source>
</evidence>
<dbReference type="NCBIfam" id="TIGR00916">
    <property type="entry name" value="2A0604s01"/>
    <property type="match status" value="1"/>
</dbReference>
<keyword evidence="5 9" id="KW-0653">Protein transport</keyword>
<keyword evidence="3 9" id="KW-1003">Cell membrane</keyword>
<evidence type="ECO:0000256" key="4">
    <source>
        <dbReference type="ARBA" id="ARBA00022692"/>
    </source>
</evidence>
<dbReference type="RefSeq" id="WP_377469741.1">
    <property type="nucleotide sequence ID" value="NZ_JBHLWN010000031.1"/>
</dbReference>
<dbReference type="SUPFAM" id="SSF82866">
    <property type="entry name" value="Multidrug efflux transporter AcrB transmembrane domain"/>
    <property type="match status" value="1"/>
</dbReference>
<dbReference type="HAMAP" id="MF_01464_B">
    <property type="entry name" value="SecF_B"/>
    <property type="match status" value="1"/>
</dbReference>
<keyword evidence="7 9" id="KW-0811">Translocation</keyword>
<dbReference type="PANTHER" id="PTHR30081">
    <property type="entry name" value="PROTEIN-EXPORT MEMBRANE PROTEIN SEC"/>
    <property type="match status" value="1"/>
</dbReference>
<feature type="domain" description="Protein export membrane protein SecD/SecF C-terminal" evidence="10">
    <location>
        <begin position="104"/>
        <end position="291"/>
    </location>
</feature>
<feature type="transmembrane region" description="Helical" evidence="9">
    <location>
        <begin position="133"/>
        <end position="150"/>
    </location>
</feature>
<evidence type="ECO:0000256" key="3">
    <source>
        <dbReference type="ARBA" id="ARBA00022475"/>
    </source>
</evidence>
<keyword evidence="4 9" id="KW-0812">Transmembrane</keyword>
<dbReference type="EMBL" id="JBHLWN010000031">
    <property type="protein sequence ID" value="MFC0212555.1"/>
    <property type="molecule type" value="Genomic_DNA"/>
</dbReference>
<feature type="transmembrane region" description="Helical" evidence="9">
    <location>
        <begin position="184"/>
        <end position="205"/>
    </location>
</feature>
<keyword evidence="2 9" id="KW-0813">Transport</keyword>
<keyword evidence="12" id="KW-1185">Reference proteome</keyword>
<comment type="similarity">
    <text evidence="9">Belongs to the SecD/SecF family. SecF subfamily.</text>
</comment>
<proteinExistence type="inferred from homology"/>
<dbReference type="PRINTS" id="PR01755">
    <property type="entry name" value="SECFTRNLCASE"/>
</dbReference>
<keyword evidence="6 9" id="KW-1133">Transmembrane helix</keyword>
<dbReference type="InterPro" id="IPR022645">
    <property type="entry name" value="SecD/SecF_bac"/>
</dbReference>